<reference evidence="16 17" key="1">
    <citation type="submission" date="2022-03" db="EMBL/GenBank/DDBJ databases">
        <title>Isotopic signatures of nitrous oxide derived from detoxification processes.</title>
        <authorList>
            <person name="Behrendt U."/>
            <person name="Buchen C."/>
            <person name="Well R."/>
            <person name="Ulrich A."/>
            <person name="Rohe L."/>
            <person name="Kolb S."/>
            <person name="Schloter M."/>
            <person name="Horn M.A."/>
            <person name="Augustin J."/>
        </authorList>
    </citation>
    <scope>NUCLEOTIDE SEQUENCE [LARGE SCALE GENOMIC DNA]</scope>
    <source>
        <strain evidence="16 17">S4-C24</strain>
    </source>
</reference>
<dbReference type="InterPro" id="IPR002125">
    <property type="entry name" value="CMP_dCMP_dom"/>
</dbReference>
<dbReference type="GO" id="GO:0008835">
    <property type="term" value="F:diaminohydroxyphosphoribosylaminopyrimidine deaminase activity"/>
    <property type="evidence" value="ECO:0007669"/>
    <property type="project" value="UniProtKB-EC"/>
</dbReference>
<evidence type="ECO:0000256" key="9">
    <source>
        <dbReference type="ARBA" id="ARBA00022857"/>
    </source>
</evidence>
<keyword evidence="6 14" id="KW-0686">Riboflavin biosynthesis</keyword>
<gene>
    <name evidence="16" type="primary">ribD</name>
    <name evidence="16" type="ORF">MNQ99_11390</name>
</gene>
<comment type="function">
    <text evidence="1 14">Converts 2,5-diamino-6-(ribosylamino)-4(3h)-pyrimidinone 5'-phosphate into 5-amino-6-(ribosylamino)-2,4(1h,3h)-pyrimidinedione 5'-phosphate.</text>
</comment>
<protein>
    <recommendedName>
        <fullName evidence="14">Riboflavin biosynthesis protein RibD</fullName>
    </recommendedName>
    <domain>
        <recommendedName>
            <fullName evidence="14">Diaminohydroxyphosphoribosylaminopyrimidine deaminase</fullName>
            <shortName evidence="14">DRAP deaminase</shortName>
            <ecNumber evidence="14">3.5.4.26</ecNumber>
        </recommendedName>
        <alternativeName>
            <fullName evidence="14">Riboflavin-specific deaminase</fullName>
        </alternativeName>
    </domain>
    <domain>
        <recommendedName>
            <fullName evidence="14">5-amino-6-(5-phosphoribosylamino)uracil reductase</fullName>
            <ecNumber evidence="14">1.1.1.193</ecNumber>
        </recommendedName>
        <alternativeName>
            <fullName evidence="14">HTP reductase</fullName>
        </alternativeName>
    </domain>
</protein>
<dbReference type="NCBIfam" id="TIGR00326">
    <property type="entry name" value="eubact_ribD"/>
    <property type="match status" value="1"/>
</dbReference>
<dbReference type="PANTHER" id="PTHR38011:SF7">
    <property type="entry name" value="2,5-DIAMINO-6-RIBOSYLAMINO-4(3H)-PYRIMIDINONE 5'-PHOSPHATE REDUCTASE"/>
    <property type="match status" value="1"/>
</dbReference>
<evidence type="ECO:0000256" key="13">
    <source>
        <dbReference type="ARBA" id="ARBA00049886"/>
    </source>
</evidence>
<dbReference type="PIRSF" id="PIRSF006769">
    <property type="entry name" value="RibD"/>
    <property type="match status" value="1"/>
</dbReference>
<evidence type="ECO:0000256" key="6">
    <source>
        <dbReference type="ARBA" id="ARBA00022619"/>
    </source>
</evidence>
<dbReference type="Gene3D" id="3.40.430.10">
    <property type="entry name" value="Dihydrofolate Reductase, subunit A"/>
    <property type="match status" value="2"/>
</dbReference>
<evidence type="ECO:0000259" key="15">
    <source>
        <dbReference type="PROSITE" id="PS51747"/>
    </source>
</evidence>
<dbReference type="PANTHER" id="PTHR38011">
    <property type="entry name" value="DIHYDROFOLATE REDUCTASE FAMILY PROTEIN (AFU_ORTHOLOGUE AFUA_8G06820)"/>
    <property type="match status" value="1"/>
</dbReference>
<dbReference type="EC" id="3.5.4.26" evidence="14"/>
<evidence type="ECO:0000256" key="12">
    <source>
        <dbReference type="ARBA" id="ARBA00049861"/>
    </source>
</evidence>
<evidence type="ECO:0000256" key="14">
    <source>
        <dbReference type="PIRNR" id="PIRNR006769"/>
    </source>
</evidence>
<keyword evidence="10 14" id="KW-0560">Oxidoreductase</keyword>
<dbReference type="InterPro" id="IPR004794">
    <property type="entry name" value="Eubact_RibD"/>
</dbReference>
<comment type="similarity">
    <text evidence="5 14">In the C-terminal section; belongs to the HTP reductase family.</text>
</comment>
<sequence length="362" mass="37631">MSLPAPGISQQFSTAEQRGMELALQAAGQGVRGANPLVGAVIIDPRGEVVSTGYHRGAGTPHAEVDALANVPSGREAELADCTMLVTLEPCNHRGRTGPCSGAILEAGIGSLVYAAADPTDQAAGGAQRLAAAGVAVRTGMMPQRAQELNHRWFQARREVRPFTTLHIAQSVDGLIAAADGTSQWITGEEARADSHGIRSRADAIIAGNGTIAADNPRLTARDRAGAETPGQPLRVVMGRRKVPADAAVRGTDGRFLQLATHDPAEVLAELAGRGVGHAMIEGGATIASAFLRADLIDELVLYLAPLMLGAGTRAVADLGIGTLAEASRWRWDNAGGSARTLGADLRLHLEPLPFRGTQKGK</sequence>
<dbReference type="GO" id="GO:0008703">
    <property type="term" value="F:5-amino-6-(5-phosphoribosylamino)uracil reductase activity"/>
    <property type="evidence" value="ECO:0007669"/>
    <property type="project" value="UniProtKB-EC"/>
</dbReference>
<dbReference type="EMBL" id="CP093326">
    <property type="protein sequence ID" value="UNK44594.1"/>
    <property type="molecule type" value="Genomic_DNA"/>
</dbReference>
<keyword evidence="9 14" id="KW-0521">NADP</keyword>
<dbReference type="SUPFAM" id="SSF53597">
    <property type="entry name" value="Dihydrofolate reductase-like"/>
    <property type="match status" value="1"/>
</dbReference>
<dbReference type="Pfam" id="PF01872">
    <property type="entry name" value="RibD_C"/>
    <property type="match status" value="1"/>
</dbReference>
<evidence type="ECO:0000256" key="2">
    <source>
        <dbReference type="ARBA" id="ARBA00004882"/>
    </source>
</evidence>
<keyword evidence="17" id="KW-1185">Reference proteome</keyword>
<proteinExistence type="inferred from homology"/>
<evidence type="ECO:0000256" key="4">
    <source>
        <dbReference type="ARBA" id="ARBA00005259"/>
    </source>
</evidence>
<dbReference type="CDD" id="cd01284">
    <property type="entry name" value="Riboflavin_deaminase-reductase"/>
    <property type="match status" value="1"/>
</dbReference>
<comment type="catalytic activity">
    <reaction evidence="13 14">
        <text>2,5-diamino-6-hydroxy-4-(5-phosphoribosylamino)-pyrimidine + H2O + H(+) = 5-amino-6-(5-phospho-D-ribosylamino)uracil + NH4(+)</text>
        <dbReference type="Rhea" id="RHEA:21868"/>
        <dbReference type="ChEBI" id="CHEBI:15377"/>
        <dbReference type="ChEBI" id="CHEBI:15378"/>
        <dbReference type="ChEBI" id="CHEBI:28938"/>
        <dbReference type="ChEBI" id="CHEBI:58453"/>
        <dbReference type="ChEBI" id="CHEBI:58614"/>
        <dbReference type="EC" id="3.5.4.26"/>
    </reaction>
</comment>
<name>A0ABY3W3B1_9MICC</name>
<feature type="domain" description="CMP/dCMP-type deaminase" evidence="15">
    <location>
        <begin position="14"/>
        <end position="138"/>
    </location>
</feature>
<comment type="cofactor">
    <cofactor evidence="14">
        <name>Zn(2+)</name>
        <dbReference type="ChEBI" id="CHEBI:29105"/>
    </cofactor>
    <text evidence="14">Binds 1 zinc ion.</text>
</comment>
<evidence type="ECO:0000256" key="8">
    <source>
        <dbReference type="ARBA" id="ARBA00022833"/>
    </source>
</evidence>
<dbReference type="InterPro" id="IPR016193">
    <property type="entry name" value="Cytidine_deaminase-like"/>
</dbReference>
<evidence type="ECO:0000256" key="11">
    <source>
        <dbReference type="ARBA" id="ARBA00023268"/>
    </source>
</evidence>
<accession>A0ABY3W3B1</accession>
<dbReference type="EC" id="1.1.1.193" evidence="14"/>
<dbReference type="SUPFAM" id="SSF53927">
    <property type="entry name" value="Cytidine deaminase-like"/>
    <property type="match status" value="1"/>
</dbReference>
<dbReference type="PROSITE" id="PS00903">
    <property type="entry name" value="CYT_DCMP_DEAMINASES_1"/>
    <property type="match status" value="1"/>
</dbReference>
<comment type="pathway">
    <text evidence="3 14">Cofactor biosynthesis; riboflavin biosynthesis; 5-amino-6-(D-ribitylamino)uracil from GTP: step 3/4.</text>
</comment>
<keyword evidence="7 14" id="KW-0479">Metal-binding</keyword>
<evidence type="ECO:0000313" key="16">
    <source>
        <dbReference type="EMBL" id="UNK44594.1"/>
    </source>
</evidence>
<comment type="catalytic activity">
    <reaction evidence="12 14">
        <text>5-amino-6-(5-phospho-D-ribitylamino)uracil + NADP(+) = 5-amino-6-(5-phospho-D-ribosylamino)uracil + NADPH + H(+)</text>
        <dbReference type="Rhea" id="RHEA:17845"/>
        <dbReference type="ChEBI" id="CHEBI:15378"/>
        <dbReference type="ChEBI" id="CHEBI:57783"/>
        <dbReference type="ChEBI" id="CHEBI:58349"/>
        <dbReference type="ChEBI" id="CHEBI:58421"/>
        <dbReference type="ChEBI" id="CHEBI:58453"/>
        <dbReference type="EC" id="1.1.1.193"/>
    </reaction>
</comment>
<dbReference type="PROSITE" id="PS51747">
    <property type="entry name" value="CYT_DCMP_DEAMINASES_2"/>
    <property type="match status" value="1"/>
</dbReference>
<dbReference type="InterPro" id="IPR002734">
    <property type="entry name" value="RibDG_C"/>
</dbReference>
<evidence type="ECO:0000256" key="3">
    <source>
        <dbReference type="ARBA" id="ARBA00004910"/>
    </source>
</evidence>
<comment type="pathway">
    <text evidence="2 14">Cofactor biosynthesis; riboflavin biosynthesis; 5-amino-6-(D-ribitylamino)uracil from GTP: step 2/4.</text>
</comment>
<evidence type="ECO:0000256" key="5">
    <source>
        <dbReference type="ARBA" id="ARBA00007417"/>
    </source>
</evidence>
<keyword evidence="11" id="KW-0511">Multifunctional enzyme</keyword>
<evidence type="ECO:0000256" key="10">
    <source>
        <dbReference type="ARBA" id="ARBA00023002"/>
    </source>
</evidence>
<dbReference type="InterPro" id="IPR050765">
    <property type="entry name" value="Riboflavin_Biosynth_HTPR"/>
</dbReference>
<evidence type="ECO:0000256" key="7">
    <source>
        <dbReference type="ARBA" id="ARBA00022723"/>
    </source>
</evidence>
<dbReference type="InterPro" id="IPR016192">
    <property type="entry name" value="APOBEC/CMP_deaminase_Zn-bd"/>
</dbReference>
<dbReference type="Pfam" id="PF00383">
    <property type="entry name" value="dCMP_cyt_deam_1"/>
    <property type="match status" value="1"/>
</dbReference>
<evidence type="ECO:0000313" key="17">
    <source>
        <dbReference type="Proteomes" id="UP000829069"/>
    </source>
</evidence>
<dbReference type="Proteomes" id="UP000829069">
    <property type="component" value="Chromosome"/>
</dbReference>
<keyword evidence="14 16" id="KW-0378">Hydrolase</keyword>
<organism evidence="16 17">
    <name type="scientific">Arthrobacter sulfonylureivorans</name>
    <dbReference type="NCBI Taxonomy" id="2486855"/>
    <lineage>
        <taxon>Bacteria</taxon>
        <taxon>Bacillati</taxon>
        <taxon>Actinomycetota</taxon>
        <taxon>Actinomycetes</taxon>
        <taxon>Micrococcales</taxon>
        <taxon>Micrococcaceae</taxon>
        <taxon>Arthrobacter</taxon>
    </lineage>
</organism>
<dbReference type="RefSeq" id="WP_241913023.1">
    <property type="nucleotide sequence ID" value="NZ_CP093326.1"/>
</dbReference>
<dbReference type="Gene3D" id="3.40.140.10">
    <property type="entry name" value="Cytidine Deaminase, domain 2"/>
    <property type="match status" value="1"/>
</dbReference>
<dbReference type="InterPro" id="IPR024072">
    <property type="entry name" value="DHFR-like_dom_sf"/>
</dbReference>
<keyword evidence="8 14" id="KW-0862">Zinc</keyword>
<comment type="similarity">
    <text evidence="4 14">In the N-terminal section; belongs to the cytidine and deoxycytidylate deaminase family.</text>
</comment>
<evidence type="ECO:0000256" key="1">
    <source>
        <dbReference type="ARBA" id="ARBA00002151"/>
    </source>
</evidence>